<dbReference type="EMBL" id="JABEYB010000019">
    <property type="protein sequence ID" value="NNU78150.1"/>
    <property type="molecule type" value="Genomic_DNA"/>
</dbReference>
<dbReference type="InterPro" id="IPR027417">
    <property type="entry name" value="P-loop_NTPase"/>
</dbReference>
<sequence>MKTIELIYVWIEKFRNIEQCGFSLSKDFSVIVNHDSIETKNNVDISIKTISIKEKIKRINIYGDNICNVTAVVGKNSVGKSNFLTCIGDLITSFQDSSFMLVYFDNINNNYILECNQIAIKNNNSIRYSIQENYQPKTTIYNFNNGKIDEYFTYTALMYNIEFITVKESLNYMMYPNANCFHSFIGRFGLSYENCGLLYQFIYLKDYNNHTENFKNNDIKINFEIKDVIRGKRTYKLNILPEYFPGKECLFDVNERDGKNIYKKVFMLRFFEKVLNNFRLTNEGIIKNKVDELMNVVSVCEGNIDKLVGKYNEIKRKIIQIRTILMEKHMESDININMCYNDFVEQLEKTIAKINECDFESSFKCGINVSSILGQKQFMNDIEKLLELADEHDVWFEFVPCNIKISIDNLSDGMKYLLYLYSTIHKCFKQNPLHNFKTVVLILDEPDVHMHPEWSRNLLNNMFNFLKQEFCNTNFQIILSTHSPFILSDIMKESIIYLQKDKNGKIIAQNYDLNTFGLNIHTLFKDSFFMDSTIGEFAKNKLNEVIEFLINDEYVGNMNKEKAKYIIDNIGENLIRNKLLKMYDDKYIDSLEDMSEKILHYQNKVIQLQKIISNGVIVDKSKLSNLKSELENTLISVQDLIKCNGDKND</sequence>
<gene>
    <name evidence="2" type="ORF">HLQ16_19750</name>
</gene>
<dbReference type="RefSeq" id="WP_171298739.1">
    <property type="nucleotide sequence ID" value="NZ_CP087098.1"/>
</dbReference>
<organism evidence="2 3">
    <name type="scientific">Clostridium estertheticum</name>
    <dbReference type="NCBI Taxonomy" id="238834"/>
    <lineage>
        <taxon>Bacteria</taxon>
        <taxon>Bacillati</taxon>
        <taxon>Bacillota</taxon>
        <taxon>Clostridia</taxon>
        <taxon>Eubacteriales</taxon>
        <taxon>Clostridiaceae</taxon>
        <taxon>Clostridium</taxon>
    </lineage>
</organism>
<comment type="caution">
    <text evidence="2">The sequence shown here is derived from an EMBL/GenBank/DDBJ whole genome shotgun (WGS) entry which is preliminary data.</text>
</comment>
<dbReference type="AlphaFoldDB" id="A0A7Y3WUM0"/>
<feature type="domain" description="Endonuclease GajA/Old nuclease/RecF-like AAA" evidence="1">
    <location>
        <begin position="64"/>
        <end position="486"/>
    </location>
</feature>
<evidence type="ECO:0000259" key="1">
    <source>
        <dbReference type="Pfam" id="PF13175"/>
    </source>
</evidence>
<dbReference type="Proteomes" id="UP000531659">
    <property type="component" value="Unassembled WGS sequence"/>
</dbReference>
<dbReference type="Pfam" id="PF13175">
    <property type="entry name" value="AAA_15"/>
    <property type="match status" value="1"/>
</dbReference>
<dbReference type="PANTHER" id="PTHR43581">
    <property type="entry name" value="ATP/GTP PHOSPHATASE"/>
    <property type="match status" value="1"/>
</dbReference>
<proteinExistence type="predicted"/>
<evidence type="ECO:0000313" key="3">
    <source>
        <dbReference type="Proteomes" id="UP000531659"/>
    </source>
</evidence>
<dbReference type="InterPro" id="IPR041685">
    <property type="entry name" value="AAA_GajA/Old/RecF-like"/>
</dbReference>
<dbReference type="InterPro" id="IPR051396">
    <property type="entry name" value="Bact_Antivir_Def_Nuclease"/>
</dbReference>
<protein>
    <submittedName>
        <fullName evidence="2">AAA family ATPase</fullName>
    </submittedName>
</protein>
<dbReference type="PANTHER" id="PTHR43581:SF4">
    <property type="entry name" value="ATP_GTP PHOSPHATASE"/>
    <property type="match status" value="1"/>
</dbReference>
<reference evidence="2 3" key="1">
    <citation type="submission" date="2020-05" db="EMBL/GenBank/DDBJ databases">
        <title>Complete genome of Clostridium estertheticum subspecies estertheticum, isolated from Vacuum packed lamb meat from New Zealand imported to Switzerland.</title>
        <authorList>
            <person name="Wambui J."/>
            <person name="Stevens M.J.A."/>
            <person name="Stephan R."/>
        </authorList>
    </citation>
    <scope>NUCLEOTIDE SEQUENCE [LARGE SCALE GENOMIC DNA]</scope>
    <source>
        <strain evidence="2 3">CEST001</strain>
    </source>
</reference>
<accession>A0A7Y3WUM0</accession>
<name>A0A7Y3WUM0_9CLOT</name>
<dbReference type="Gene3D" id="3.40.50.300">
    <property type="entry name" value="P-loop containing nucleotide triphosphate hydrolases"/>
    <property type="match status" value="1"/>
</dbReference>
<dbReference type="SUPFAM" id="SSF52540">
    <property type="entry name" value="P-loop containing nucleoside triphosphate hydrolases"/>
    <property type="match status" value="1"/>
</dbReference>
<evidence type="ECO:0000313" key="2">
    <source>
        <dbReference type="EMBL" id="NNU78150.1"/>
    </source>
</evidence>